<dbReference type="PIRSF" id="PIRSF008502">
    <property type="entry name" value="UCP008502"/>
    <property type="match status" value="1"/>
</dbReference>
<dbReference type="Pfam" id="PF08002">
    <property type="entry name" value="DUF1697"/>
    <property type="match status" value="1"/>
</dbReference>
<sequence>MTIYIALLRGINVGGHNKIKMADLRKMLEGMGLARVQTYIQSGNVLFESADSKETLQVQMEQGIQEAFGFPITVILRTSQEIEGIVRHCPFSEETIHAVEAASEFESLYVAMLPEAPAPDDVEKLRLYVNDKETFEAIGEEIYLLFKESVRNSKLAAQMAKFGVPMTMRNWKTMNKLVELSRTMQSEQPR</sequence>
<evidence type="ECO:0000313" key="2">
    <source>
        <dbReference type="Proteomes" id="UP000266552"/>
    </source>
</evidence>
<dbReference type="InterPro" id="IPR012545">
    <property type="entry name" value="DUF1697"/>
</dbReference>
<dbReference type="KEGG" id="plw:D5F53_11085"/>
<gene>
    <name evidence="1" type="ORF">D5F53_11085</name>
</gene>
<evidence type="ECO:0000313" key="1">
    <source>
        <dbReference type="EMBL" id="AYB43807.1"/>
    </source>
</evidence>
<dbReference type="PANTHER" id="PTHR36439:SF1">
    <property type="entry name" value="DUF1697 DOMAIN-CONTAINING PROTEIN"/>
    <property type="match status" value="1"/>
</dbReference>
<protein>
    <submittedName>
        <fullName evidence="1">DUF1697 domain-containing protein</fullName>
    </submittedName>
</protein>
<dbReference type="Gene3D" id="3.30.70.1280">
    <property type="entry name" value="SP0830-like domains"/>
    <property type="match status" value="1"/>
</dbReference>
<proteinExistence type="predicted"/>
<accession>A0A385TMZ2</accession>
<dbReference type="SUPFAM" id="SSF160379">
    <property type="entry name" value="SP0830-like"/>
    <property type="match status" value="1"/>
</dbReference>
<name>A0A385TMZ2_PAELA</name>
<dbReference type="PANTHER" id="PTHR36439">
    <property type="entry name" value="BLL4334 PROTEIN"/>
    <property type="match status" value="1"/>
</dbReference>
<dbReference type="AlphaFoldDB" id="A0A385TMZ2"/>
<dbReference type="EMBL" id="CP032412">
    <property type="protein sequence ID" value="AYB43807.1"/>
    <property type="molecule type" value="Genomic_DNA"/>
</dbReference>
<keyword evidence="2" id="KW-1185">Reference proteome</keyword>
<reference evidence="1 2" key="1">
    <citation type="submission" date="2018-09" db="EMBL/GenBank/DDBJ databases">
        <title>Genome Sequence of Paenibacillus lautus Strain E7593-69, Azo Dye-Degrading Bacteria, Isolated from Commercial Tattoo Inks.</title>
        <authorList>
            <person name="Nho S.W."/>
            <person name="Kim S.-J."/>
            <person name="Kweon O."/>
            <person name="Cerniglia C.E."/>
        </authorList>
    </citation>
    <scope>NUCLEOTIDE SEQUENCE [LARGE SCALE GENOMIC DNA]</scope>
    <source>
        <strain evidence="1 2">E7593-69</strain>
    </source>
</reference>
<dbReference type="RefSeq" id="WP_119847731.1">
    <property type="nucleotide sequence ID" value="NZ_CP032412.1"/>
</dbReference>
<dbReference type="Proteomes" id="UP000266552">
    <property type="component" value="Chromosome"/>
</dbReference>
<organism evidence="1 2">
    <name type="scientific">Paenibacillus lautus</name>
    <name type="common">Bacillus lautus</name>
    <dbReference type="NCBI Taxonomy" id="1401"/>
    <lineage>
        <taxon>Bacteria</taxon>
        <taxon>Bacillati</taxon>
        <taxon>Bacillota</taxon>
        <taxon>Bacilli</taxon>
        <taxon>Bacillales</taxon>
        <taxon>Paenibacillaceae</taxon>
        <taxon>Paenibacillus</taxon>
    </lineage>
</organism>